<feature type="compositionally biased region" description="Polar residues" evidence="1">
    <location>
        <begin position="330"/>
        <end position="342"/>
    </location>
</feature>
<evidence type="ECO:0000313" key="4">
    <source>
        <dbReference type="EMBL" id="QDU94100.1"/>
    </source>
</evidence>
<dbReference type="InterPro" id="IPR027417">
    <property type="entry name" value="P-loop_NTPase"/>
</dbReference>
<dbReference type="RefSeq" id="WP_145051919.1">
    <property type="nucleotide sequence ID" value="NZ_CP036433.1"/>
</dbReference>
<gene>
    <name evidence="4" type="ORF">Pla8534_18860</name>
</gene>
<keyword evidence="2" id="KW-0472">Membrane</keyword>
<name>A0A518DQI0_9BACT</name>
<dbReference type="Pfam" id="PF07693">
    <property type="entry name" value="KAP_NTPase"/>
    <property type="match status" value="1"/>
</dbReference>
<accession>A0A518DQI0</accession>
<feature type="transmembrane region" description="Helical" evidence="2">
    <location>
        <begin position="136"/>
        <end position="160"/>
    </location>
</feature>
<sequence>MTKQEKCPTFLIEDTPASEDAFGPHQRIADAIADLIESSEAGGKVIGLEGGWGAGKSTVVGFLFKRFSKNDNHTAISFDAWAHEGDPLRRTYLETLIQELRATKWVDDATWEKRREEIAHRRRETTTRITPKPTKLGVVLAVSILLVPLGTAFLSAGLRAGVTFGGELLPNWVFIVGLLLALSPFWVLLVNFIRILCTRNSKKADSQVDESKHESEAIPSEWAFLFSRAINETRSETVESPNPTSIEFEDYFTKLMREALGTFNERRCLLVLDNLDRVDPENALAIWSTLQTFLQDRSHRKEGWFRRIWVVVPFDPGGLRKLWDKGSPGEDSTTPTGVNESSASDSFLDKSFQVRFHVPPPVLSDWKAYVYRLVTEALPEHGVEDRHWIYRFFDHCRTRTGEPPTPRELKLYVNQIGAVHRQWEHTFPVQHVAYYVLYRRAGKSIIERLRKEAGFPSEQDTAFLGENLRRNLAGLAFNVEPDKGIELLLAEPIYQALADGDSTKLSLLEESNPDGFWAVLEIVATSKLHDAGEGFCTSDVELYLAIIEGAKEGLSGFANWCKSGLEHLPKDKWAAQFSGDFSCFRLMLALADQEQTPELKTGFSDALANHAQSVCSGDQIPGL</sequence>
<evidence type="ECO:0000256" key="2">
    <source>
        <dbReference type="SAM" id="Phobius"/>
    </source>
</evidence>
<dbReference type="SUPFAM" id="SSF52540">
    <property type="entry name" value="P-loop containing nucleoside triphosphate hydrolases"/>
    <property type="match status" value="1"/>
</dbReference>
<dbReference type="EMBL" id="CP036433">
    <property type="protein sequence ID" value="QDU94100.1"/>
    <property type="molecule type" value="Genomic_DNA"/>
</dbReference>
<feature type="transmembrane region" description="Helical" evidence="2">
    <location>
        <begin position="172"/>
        <end position="193"/>
    </location>
</feature>
<evidence type="ECO:0000259" key="3">
    <source>
        <dbReference type="Pfam" id="PF07693"/>
    </source>
</evidence>
<keyword evidence="5" id="KW-1185">Reference proteome</keyword>
<keyword evidence="2" id="KW-0812">Transmembrane</keyword>
<evidence type="ECO:0000313" key="5">
    <source>
        <dbReference type="Proteomes" id="UP000317648"/>
    </source>
</evidence>
<dbReference type="OrthoDB" id="9094969at2"/>
<dbReference type="AlphaFoldDB" id="A0A518DQI0"/>
<feature type="domain" description="KAP NTPase" evidence="3">
    <location>
        <begin position="27"/>
        <end position="421"/>
    </location>
</feature>
<dbReference type="InterPro" id="IPR011646">
    <property type="entry name" value="KAP_P-loop"/>
</dbReference>
<evidence type="ECO:0000256" key="1">
    <source>
        <dbReference type="SAM" id="MobiDB-lite"/>
    </source>
</evidence>
<dbReference type="KEGG" id="lcre:Pla8534_18860"/>
<feature type="region of interest" description="Disordered" evidence="1">
    <location>
        <begin position="323"/>
        <end position="342"/>
    </location>
</feature>
<organism evidence="4 5">
    <name type="scientific">Lignipirellula cremea</name>
    <dbReference type="NCBI Taxonomy" id="2528010"/>
    <lineage>
        <taxon>Bacteria</taxon>
        <taxon>Pseudomonadati</taxon>
        <taxon>Planctomycetota</taxon>
        <taxon>Planctomycetia</taxon>
        <taxon>Pirellulales</taxon>
        <taxon>Pirellulaceae</taxon>
        <taxon>Lignipirellula</taxon>
    </lineage>
</organism>
<proteinExistence type="predicted"/>
<keyword evidence="2" id="KW-1133">Transmembrane helix</keyword>
<dbReference type="Proteomes" id="UP000317648">
    <property type="component" value="Chromosome"/>
</dbReference>
<protein>
    <submittedName>
        <fullName evidence="4">KAP family P-loop domain protein</fullName>
    </submittedName>
</protein>
<reference evidence="4 5" key="1">
    <citation type="submission" date="2019-02" db="EMBL/GenBank/DDBJ databases">
        <title>Deep-cultivation of Planctomycetes and their phenomic and genomic characterization uncovers novel biology.</title>
        <authorList>
            <person name="Wiegand S."/>
            <person name="Jogler M."/>
            <person name="Boedeker C."/>
            <person name="Pinto D."/>
            <person name="Vollmers J."/>
            <person name="Rivas-Marin E."/>
            <person name="Kohn T."/>
            <person name="Peeters S.H."/>
            <person name="Heuer A."/>
            <person name="Rast P."/>
            <person name="Oberbeckmann S."/>
            <person name="Bunk B."/>
            <person name="Jeske O."/>
            <person name="Meyerdierks A."/>
            <person name="Storesund J.E."/>
            <person name="Kallscheuer N."/>
            <person name="Luecker S."/>
            <person name="Lage O.M."/>
            <person name="Pohl T."/>
            <person name="Merkel B.J."/>
            <person name="Hornburger P."/>
            <person name="Mueller R.-W."/>
            <person name="Bruemmer F."/>
            <person name="Labrenz M."/>
            <person name="Spormann A.M."/>
            <person name="Op den Camp H."/>
            <person name="Overmann J."/>
            <person name="Amann R."/>
            <person name="Jetten M.S.M."/>
            <person name="Mascher T."/>
            <person name="Medema M.H."/>
            <person name="Devos D.P."/>
            <person name="Kaster A.-K."/>
            <person name="Ovreas L."/>
            <person name="Rohde M."/>
            <person name="Galperin M.Y."/>
            <person name="Jogler C."/>
        </authorList>
    </citation>
    <scope>NUCLEOTIDE SEQUENCE [LARGE SCALE GENOMIC DNA]</scope>
    <source>
        <strain evidence="4 5">Pla85_3_4</strain>
    </source>
</reference>